<keyword evidence="1" id="KW-1133">Transmembrane helix</keyword>
<accession>A0A0U1NSN6</accession>
<keyword evidence="1" id="KW-0472">Membrane</keyword>
<keyword evidence="3" id="KW-1185">Reference proteome</keyword>
<evidence type="ECO:0000256" key="1">
    <source>
        <dbReference type="SAM" id="Phobius"/>
    </source>
</evidence>
<feature type="transmembrane region" description="Helical" evidence="1">
    <location>
        <begin position="43"/>
        <end position="62"/>
    </location>
</feature>
<protein>
    <recommendedName>
        <fullName evidence="4">BshB3 potential contributor to bacillithiol synthesis</fullName>
    </recommendedName>
</protein>
<evidence type="ECO:0000313" key="2">
    <source>
        <dbReference type="EMBL" id="CRK80752.1"/>
    </source>
</evidence>
<reference evidence="3" key="1">
    <citation type="submission" date="2015-05" db="EMBL/GenBank/DDBJ databases">
        <authorList>
            <person name="Urmite Genomes"/>
        </authorList>
    </citation>
    <scope>NUCLEOTIDE SEQUENCE [LARGE SCALE GENOMIC DNA]</scope>
    <source>
        <strain evidence="3">LF1</strain>
    </source>
</reference>
<sequence length="64" mass="7189">MNIMYALVIIIIIISIVSTLFLTGKGDDDYSTKVKRNTKNLTLIYAVIIILSLFVLGIYISFFA</sequence>
<evidence type="ECO:0008006" key="4">
    <source>
        <dbReference type="Google" id="ProtNLM"/>
    </source>
</evidence>
<gene>
    <name evidence="2" type="ORF">BN000_00640</name>
</gene>
<name>A0A0U1NSN6_9BACI</name>
<dbReference type="AlphaFoldDB" id="A0A0U1NSN6"/>
<feature type="transmembrane region" description="Helical" evidence="1">
    <location>
        <begin position="6"/>
        <end position="23"/>
    </location>
</feature>
<evidence type="ECO:0000313" key="3">
    <source>
        <dbReference type="Proteomes" id="UP000199087"/>
    </source>
</evidence>
<dbReference type="Proteomes" id="UP000199087">
    <property type="component" value="Unassembled WGS sequence"/>
</dbReference>
<dbReference type="OrthoDB" id="2930540at2"/>
<organism evidence="2 3">
    <name type="scientific">Neobacillus massiliamazoniensis</name>
    <dbReference type="NCBI Taxonomy" id="1499688"/>
    <lineage>
        <taxon>Bacteria</taxon>
        <taxon>Bacillati</taxon>
        <taxon>Bacillota</taxon>
        <taxon>Bacilli</taxon>
        <taxon>Bacillales</taxon>
        <taxon>Bacillaceae</taxon>
        <taxon>Neobacillus</taxon>
    </lineage>
</organism>
<keyword evidence="1" id="KW-0812">Transmembrane</keyword>
<proteinExistence type="predicted"/>
<dbReference type="EMBL" id="CVRB01000001">
    <property type="protein sequence ID" value="CRK80752.1"/>
    <property type="molecule type" value="Genomic_DNA"/>
</dbReference>